<dbReference type="OrthoDB" id="9935913at2759"/>
<dbReference type="GO" id="GO:0043491">
    <property type="term" value="P:phosphatidylinositol 3-kinase/protein kinase B signal transduction"/>
    <property type="evidence" value="ECO:0007669"/>
    <property type="project" value="TreeGrafter"/>
</dbReference>
<reference evidence="1 2" key="1">
    <citation type="submission" date="2015-10" db="EMBL/GenBank/DDBJ databases">
        <authorList>
            <person name="Gilbert D.G."/>
        </authorList>
    </citation>
    <scope>NUCLEOTIDE SEQUENCE [LARGE SCALE GENOMIC DNA]</scope>
    <source>
        <strain evidence="1">FVVF132</strain>
    </source>
</reference>
<dbReference type="GO" id="GO:2000134">
    <property type="term" value="P:negative regulation of G1/S transition of mitotic cell cycle"/>
    <property type="evidence" value="ECO:0007669"/>
    <property type="project" value="TreeGrafter"/>
</dbReference>
<dbReference type="PANTHER" id="PTHR47335:SF1">
    <property type="entry name" value="UNCONVENTIONAL MYOSIN-XVI"/>
    <property type="match status" value="1"/>
</dbReference>
<proteinExistence type="predicted"/>
<dbReference type="GO" id="GO:0019903">
    <property type="term" value="F:protein phosphatase binding"/>
    <property type="evidence" value="ECO:0007669"/>
    <property type="project" value="TreeGrafter"/>
</dbReference>
<dbReference type="GO" id="GO:0051015">
    <property type="term" value="F:actin filament binding"/>
    <property type="evidence" value="ECO:0007669"/>
    <property type="project" value="TreeGrafter"/>
</dbReference>
<dbReference type="STRING" id="12930.A0A0Q3X948"/>
<dbReference type="GO" id="GO:0048471">
    <property type="term" value="C:perinuclear region of cytoplasm"/>
    <property type="evidence" value="ECO:0007669"/>
    <property type="project" value="TreeGrafter"/>
</dbReference>
<dbReference type="GO" id="GO:0005654">
    <property type="term" value="C:nucleoplasm"/>
    <property type="evidence" value="ECO:0007669"/>
    <property type="project" value="TreeGrafter"/>
</dbReference>
<organism evidence="1 2">
    <name type="scientific">Amazona aestiva</name>
    <name type="common">Blue-fronted Amazon parrot</name>
    <dbReference type="NCBI Taxonomy" id="12930"/>
    <lineage>
        <taxon>Eukaryota</taxon>
        <taxon>Metazoa</taxon>
        <taxon>Chordata</taxon>
        <taxon>Craniata</taxon>
        <taxon>Vertebrata</taxon>
        <taxon>Euteleostomi</taxon>
        <taxon>Archelosauria</taxon>
        <taxon>Archosauria</taxon>
        <taxon>Dinosauria</taxon>
        <taxon>Saurischia</taxon>
        <taxon>Theropoda</taxon>
        <taxon>Coelurosauria</taxon>
        <taxon>Aves</taxon>
        <taxon>Neognathae</taxon>
        <taxon>Neoaves</taxon>
        <taxon>Telluraves</taxon>
        <taxon>Australaves</taxon>
        <taxon>Psittaciformes</taxon>
        <taxon>Psittacidae</taxon>
        <taxon>Amazona</taxon>
    </lineage>
</organism>
<dbReference type="Proteomes" id="UP000051836">
    <property type="component" value="Unassembled WGS sequence"/>
</dbReference>
<dbReference type="EMBL" id="LMAW01000167">
    <property type="protein sequence ID" value="KQL60298.1"/>
    <property type="molecule type" value="Genomic_DNA"/>
</dbReference>
<comment type="caution">
    <text evidence="1">The sequence shown here is derived from an EMBL/GenBank/DDBJ whole genome shotgun (WGS) entry which is preliminary data.</text>
</comment>
<dbReference type="PANTHER" id="PTHR47335">
    <property type="entry name" value="UNCONVENTIONAL MYOSIN-XVI"/>
    <property type="match status" value="1"/>
</dbReference>
<keyword evidence="2" id="KW-1185">Reference proteome</keyword>
<dbReference type="AlphaFoldDB" id="A0A0Q3X948"/>
<dbReference type="GO" id="GO:0016459">
    <property type="term" value="C:myosin complex"/>
    <property type="evidence" value="ECO:0007669"/>
    <property type="project" value="TreeGrafter"/>
</dbReference>
<sequence>MRCDQIKAYYEREKAFQKWEGYVKKLKHGKNRVRFNLADMIQDAIIRHDDKEGGVESFEQQLIDTGLSYSEVKSKLYERVKETLPQLAKALSLEELIQNRGKTSITTIA</sequence>
<evidence type="ECO:0000313" key="2">
    <source>
        <dbReference type="Proteomes" id="UP000051836"/>
    </source>
</evidence>
<gene>
    <name evidence="1" type="ORF">AAES_08997</name>
</gene>
<evidence type="ECO:0000313" key="1">
    <source>
        <dbReference type="EMBL" id="KQL60298.1"/>
    </source>
</evidence>
<accession>A0A0Q3X948</accession>
<dbReference type="InterPro" id="IPR052838">
    <property type="entry name" value="Myosin-XVI"/>
</dbReference>
<protein>
    <submittedName>
        <fullName evidence="1">Uncharacterized protein</fullName>
    </submittedName>
</protein>
<dbReference type="GO" id="GO:0048812">
    <property type="term" value="P:neuron projection morphogenesis"/>
    <property type="evidence" value="ECO:0007669"/>
    <property type="project" value="TreeGrafter"/>
</dbReference>
<name>A0A0Q3X948_AMAAE</name>